<dbReference type="Gene3D" id="2.180.10.10">
    <property type="entry name" value="RHS repeat-associated core"/>
    <property type="match status" value="1"/>
</dbReference>
<dbReference type="EMBL" id="LAZR01024159">
    <property type="protein sequence ID" value="KKL76094.1"/>
    <property type="molecule type" value="Genomic_DNA"/>
</dbReference>
<reference evidence="2" key="1">
    <citation type="journal article" date="2015" name="Nature">
        <title>Complex archaea that bridge the gap between prokaryotes and eukaryotes.</title>
        <authorList>
            <person name="Spang A."/>
            <person name="Saw J.H."/>
            <person name="Jorgensen S.L."/>
            <person name="Zaremba-Niedzwiedzka K."/>
            <person name="Martijn J."/>
            <person name="Lind A.E."/>
            <person name="van Eijk R."/>
            <person name="Schleper C."/>
            <person name="Guy L."/>
            <person name="Ettema T.J."/>
        </authorList>
    </citation>
    <scope>NUCLEOTIDE SEQUENCE</scope>
</reference>
<dbReference type="AlphaFoldDB" id="A0A0F9EPW2"/>
<feature type="non-terminal residue" evidence="2">
    <location>
        <position position="710"/>
    </location>
</feature>
<proteinExistence type="predicted"/>
<name>A0A0F9EPW2_9ZZZZ</name>
<protein>
    <submittedName>
        <fullName evidence="2">Uncharacterized protein</fullName>
    </submittedName>
</protein>
<accession>A0A0F9EPW2</accession>
<evidence type="ECO:0000313" key="2">
    <source>
        <dbReference type="EMBL" id="KKL76094.1"/>
    </source>
</evidence>
<organism evidence="2">
    <name type="scientific">marine sediment metagenome</name>
    <dbReference type="NCBI Taxonomy" id="412755"/>
    <lineage>
        <taxon>unclassified sequences</taxon>
        <taxon>metagenomes</taxon>
        <taxon>ecological metagenomes</taxon>
    </lineage>
</organism>
<comment type="caution">
    <text evidence="2">The sequence shown here is derived from an EMBL/GenBank/DDBJ whole genome shotgun (WGS) entry which is preliminary data.</text>
</comment>
<feature type="non-terminal residue" evidence="2">
    <location>
        <position position="1"/>
    </location>
</feature>
<evidence type="ECO:0000256" key="1">
    <source>
        <dbReference type="SAM" id="MobiDB-lite"/>
    </source>
</evidence>
<sequence>STYDYVPVRISVTDLAGRTLISAAGDPDTGADEDLTNDWSKSWTEGTTWIDDAFGGTLTSRTDSIYDDDDFDGTTEDNDNGRVTEVRRYHAIPTGTGTLGLNYHLTAYKYDSDTGRRTHAIVVVSGTATDNSMELVTETLYDQLGRVTQTNQGVSDTDSDMSTDYDSYPTLQRISKSLFDEWDNTTDRNPEPGSGNEGVGDGRVTGRYRYDGSGDNDAVRTDYHHDYRGRLRGTARAGHNGTAWATTGPYPVHDYDGQGRQIAVASYDDEPDWTGTVVDDVDYAAAEGTDRVTLSKTNYDPKGQVWSTERHEINISSGADDGAMTTDHWYDAAGRQIKSKSPAGLFSKTLYDSAGRVAATAGCFDDDETTYGVAGNLAGDTVVGLDFTEHDKAGRAVKVYKGTALGSTWTGTNPDPNSGSGGNMVAVAKQWYDADHNGTGSDSRPYLTGSSRIVAGYTGTTPGTGDHYVLTKFEYDSAGMQSKMTEPAGTGTTGSGNYTTTTYDALGRQAIASTYDSSDTTLGKVEHAYGTTPRRTSTKVHKENSSQYRITLYDYDAQGRLRQQTGTGYGLTKWMYDDYGRLTGTYRGWLLDPTSDPYTVNSDDSVHEQTIPFYDDVGRVWMTQHFQRHDDATGTGVLDLPGGDDPTARVTYTVNWFDDVGRTEKVAYYGDNDDTDIPNKSYDFDGGGNDYDDAELVTGTGTYVLTQYAY</sequence>
<gene>
    <name evidence="2" type="ORF">LCGC14_2048330</name>
</gene>
<feature type="region of interest" description="Disordered" evidence="1">
    <location>
        <begin position="182"/>
        <end position="204"/>
    </location>
</feature>